<protein>
    <submittedName>
        <fullName evidence="2">Uncharacterized protein</fullName>
    </submittedName>
</protein>
<proteinExistence type="predicted"/>
<keyword evidence="1" id="KW-0472">Membrane</keyword>
<feature type="transmembrane region" description="Helical" evidence="1">
    <location>
        <begin position="47"/>
        <end position="66"/>
    </location>
</feature>
<dbReference type="GeneID" id="39599464"/>
<name>A0A443HXT4_BYSSP</name>
<gene>
    <name evidence="2" type="ORF">C8Q69DRAFT_460648</name>
</gene>
<keyword evidence="1" id="KW-1133">Transmembrane helix</keyword>
<dbReference type="Proteomes" id="UP000283841">
    <property type="component" value="Unassembled WGS sequence"/>
</dbReference>
<keyword evidence="3" id="KW-1185">Reference proteome</keyword>
<dbReference type="EMBL" id="RCNU01000003">
    <property type="protein sequence ID" value="RWQ96652.1"/>
    <property type="molecule type" value="Genomic_DNA"/>
</dbReference>
<accession>A0A443HXT4</accession>
<evidence type="ECO:0000313" key="3">
    <source>
        <dbReference type="Proteomes" id="UP000283841"/>
    </source>
</evidence>
<dbReference type="VEuPathDB" id="FungiDB:C8Q69DRAFT_460648"/>
<evidence type="ECO:0000256" key="1">
    <source>
        <dbReference type="SAM" id="Phobius"/>
    </source>
</evidence>
<keyword evidence="1" id="KW-0812">Transmembrane</keyword>
<evidence type="ECO:0000313" key="2">
    <source>
        <dbReference type="EMBL" id="RWQ96652.1"/>
    </source>
</evidence>
<dbReference type="AlphaFoldDB" id="A0A443HXT4"/>
<dbReference type="RefSeq" id="XP_028486297.1">
    <property type="nucleotide sequence ID" value="XM_028630187.1"/>
</dbReference>
<organism evidence="2 3">
    <name type="scientific">Byssochlamys spectabilis</name>
    <name type="common">Paecilomyces variotii</name>
    <dbReference type="NCBI Taxonomy" id="264951"/>
    <lineage>
        <taxon>Eukaryota</taxon>
        <taxon>Fungi</taxon>
        <taxon>Dikarya</taxon>
        <taxon>Ascomycota</taxon>
        <taxon>Pezizomycotina</taxon>
        <taxon>Eurotiomycetes</taxon>
        <taxon>Eurotiomycetidae</taxon>
        <taxon>Eurotiales</taxon>
        <taxon>Thermoascaceae</taxon>
        <taxon>Paecilomyces</taxon>
    </lineage>
</organism>
<sequence>MAVTSPIVGAETYDLLAVTVLEIIMNHPSAIAILGNEYKELKIGSGILAIAIGLLRLATLVSGIIATPTVPAPDSPRYQKFSSLRGQRSFTLREYAYFRWFPSAEGTWGLGLNVLL</sequence>
<feature type="transmembrane region" description="Helical" evidence="1">
    <location>
        <begin position="15"/>
        <end position="35"/>
    </location>
</feature>
<reference evidence="2 3" key="1">
    <citation type="journal article" date="2018" name="Front. Microbiol.">
        <title>Genomic and genetic insights into a cosmopolitan fungus, Paecilomyces variotii (Eurotiales).</title>
        <authorList>
            <person name="Urquhart A.S."/>
            <person name="Mondo S.J."/>
            <person name="Makela M.R."/>
            <person name="Hane J.K."/>
            <person name="Wiebenga A."/>
            <person name="He G."/>
            <person name="Mihaltcheva S."/>
            <person name="Pangilinan J."/>
            <person name="Lipzen A."/>
            <person name="Barry K."/>
            <person name="de Vries R.P."/>
            <person name="Grigoriev I.V."/>
            <person name="Idnurm A."/>
        </authorList>
    </citation>
    <scope>NUCLEOTIDE SEQUENCE [LARGE SCALE GENOMIC DNA]</scope>
    <source>
        <strain evidence="2 3">CBS 101075</strain>
    </source>
</reference>
<comment type="caution">
    <text evidence="2">The sequence shown here is derived from an EMBL/GenBank/DDBJ whole genome shotgun (WGS) entry which is preliminary data.</text>
</comment>